<gene>
    <name evidence="1" type="ORF">NDU88_000768</name>
</gene>
<proteinExistence type="predicted"/>
<dbReference type="EMBL" id="JANPWB010000010">
    <property type="protein sequence ID" value="KAJ1134316.1"/>
    <property type="molecule type" value="Genomic_DNA"/>
</dbReference>
<name>A0AAV7Q180_PLEWA</name>
<comment type="caution">
    <text evidence="1">The sequence shown here is derived from an EMBL/GenBank/DDBJ whole genome shotgun (WGS) entry which is preliminary data.</text>
</comment>
<reference evidence="1" key="1">
    <citation type="journal article" date="2022" name="bioRxiv">
        <title>Sequencing and chromosome-scale assembly of the giantPleurodeles waltlgenome.</title>
        <authorList>
            <person name="Brown T."/>
            <person name="Elewa A."/>
            <person name="Iarovenko S."/>
            <person name="Subramanian E."/>
            <person name="Araus A.J."/>
            <person name="Petzold A."/>
            <person name="Susuki M."/>
            <person name="Suzuki K.-i.T."/>
            <person name="Hayashi T."/>
            <person name="Toyoda A."/>
            <person name="Oliveira C."/>
            <person name="Osipova E."/>
            <person name="Leigh N.D."/>
            <person name="Simon A."/>
            <person name="Yun M.H."/>
        </authorList>
    </citation>
    <scope>NUCLEOTIDE SEQUENCE</scope>
    <source>
        <strain evidence="1">20211129_DDA</strain>
        <tissue evidence="1">Liver</tissue>
    </source>
</reference>
<dbReference type="Proteomes" id="UP001066276">
    <property type="component" value="Chromosome 6"/>
</dbReference>
<evidence type="ECO:0000313" key="1">
    <source>
        <dbReference type="EMBL" id="KAJ1134316.1"/>
    </source>
</evidence>
<protein>
    <submittedName>
        <fullName evidence="1">Uncharacterized protein</fullName>
    </submittedName>
</protein>
<evidence type="ECO:0000313" key="2">
    <source>
        <dbReference type="Proteomes" id="UP001066276"/>
    </source>
</evidence>
<dbReference type="AlphaFoldDB" id="A0AAV7Q180"/>
<sequence>MPGRRVGSEVIRSWTPMAMGETCGRRRVSFDIGTGVLVAGGDVERHGVCLNVTSCGCERCCDTNFLCDVMWVDGHLVAADPSRHDVDCSWVERAFKECLECDFSSVSLFNINNS</sequence>
<keyword evidence="2" id="KW-1185">Reference proteome</keyword>
<organism evidence="1 2">
    <name type="scientific">Pleurodeles waltl</name>
    <name type="common">Iberian ribbed newt</name>
    <dbReference type="NCBI Taxonomy" id="8319"/>
    <lineage>
        <taxon>Eukaryota</taxon>
        <taxon>Metazoa</taxon>
        <taxon>Chordata</taxon>
        <taxon>Craniata</taxon>
        <taxon>Vertebrata</taxon>
        <taxon>Euteleostomi</taxon>
        <taxon>Amphibia</taxon>
        <taxon>Batrachia</taxon>
        <taxon>Caudata</taxon>
        <taxon>Salamandroidea</taxon>
        <taxon>Salamandridae</taxon>
        <taxon>Pleurodelinae</taxon>
        <taxon>Pleurodeles</taxon>
    </lineage>
</organism>
<accession>A0AAV7Q180</accession>